<reference evidence="1" key="1">
    <citation type="submission" date="2018-11" db="EMBL/GenBank/DDBJ databases">
        <authorList>
            <consortium name="Pathogen Informatics"/>
        </authorList>
    </citation>
    <scope>NUCLEOTIDE SEQUENCE</scope>
</reference>
<dbReference type="EMBL" id="CAAALY010069180">
    <property type="protein sequence ID" value="VEL24707.1"/>
    <property type="molecule type" value="Genomic_DNA"/>
</dbReference>
<comment type="caution">
    <text evidence="1">The sequence shown here is derived from an EMBL/GenBank/DDBJ whole genome shotgun (WGS) entry which is preliminary data.</text>
</comment>
<dbReference type="AlphaFoldDB" id="A0A3S5BHS1"/>
<evidence type="ECO:0000313" key="2">
    <source>
        <dbReference type="Proteomes" id="UP000784294"/>
    </source>
</evidence>
<proteinExistence type="predicted"/>
<sequence>MPICQSVGLLGMRSTMRITESVKRNSLLESHLPALTTANLVRMGQVKAEKSDQPGPRLPGLGTGQERYQLMDELKLGHAAQRKMIHEK</sequence>
<accession>A0A3S5BHS1</accession>
<evidence type="ECO:0000313" key="1">
    <source>
        <dbReference type="EMBL" id="VEL24707.1"/>
    </source>
</evidence>
<protein>
    <submittedName>
        <fullName evidence="1">Uncharacterized protein</fullName>
    </submittedName>
</protein>
<name>A0A3S5BHS1_9PLAT</name>
<gene>
    <name evidence="1" type="ORF">PXEA_LOCUS18147</name>
</gene>
<keyword evidence="2" id="KW-1185">Reference proteome</keyword>
<dbReference type="Proteomes" id="UP000784294">
    <property type="component" value="Unassembled WGS sequence"/>
</dbReference>
<organism evidence="1 2">
    <name type="scientific">Protopolystoma xenopodis</name>
    <dbReference type="NCBI Taxonomy" id="117903"/>
    <lineage>
        <taxon>Eukaryota</taxon>
        <taxon>Metazoa</taxon>
        <taxon>Spiralia</taxon>
        <taxon>Lophotrochozoa</taxon>
        <taxon>Platyhelminthes</taxon>
        <taxon>Monogenea</taxon>
        <taxon>Polyopisthocotylea</taxon>
        <taxon>Polystomatidea</taxon>
        <taxon>Polystomatidae</taxon>
        <taxon>Protopolystoma</taxon>
    </lineage>
</organism>